<feature type="transmembrane region" description="Helical" evidence="1">
    <location>
        <begin position="16"/>
        <end position="37"/>
    </location>
</feature>
<keyword evidence="3" id="KW-1185">Reference proteome</keyword>
<sequence>MPGRNPPVWALPGRVLPVRALTCVLTCLLTWVLTWVLTGCQGMSSYPGEPVVVPAPATATLAPGPVFLAEGECSSRVGRSFDEVSCGSERAAAKVVRRQWRPAGRSGPVCPGRSDFVLHLSESRPAADEDGDGQVPEGYACMRNLEPPHQGDPGGGGGPRTIVGDCLYDTAVRKVRETACDGSADRAPRYRVGAAVAERAACPPSTVLYVSLGGARPVGCAVRV</sequence>
<protein>
    <submittedName>
        <fullName evidence="2">Uncharacterized protein</fullName>
    </submittedName>
</protein>
<keyword evidence="1" id="KW-0472">Membrane</keyword>
<keyword evidence="1" id="KW-0812">Transmembrane</keyword>
<reference evidence="2 3" key="1">
    <citation type="submission" date="2015-06" db="EMBL/GenBank/DDBJ databases">
        <title>Cloning and characterization of the uncialamcin biosynthetic gene cluster.</title>
        <authorList>
            <person name="Yan X."/>
            <person name="Huang T."/>
            <person name="Ge H."/>
            <person name="Shen B."/>
        </authorList>
    </citation>
    <scope>NUCLEOTIDE SEQUENCE [LARGE SCALE GENOMIC DNA]</scope>
    <source>
        <strain evidence="2 3">DCA2648</strain>
    </source>
</reference>
<evidence type="ECO:0000313" key="3">
    <source>
        <dbReference type="Proteomes" id="UP000186455"/>
    </source>
</evidence>
<accession>A0A1Q4V0X1</accession>
<gene>
    <name evidence="2" type="ORF">AB852_32150</name>
</gene>
<dbReference type="AlphaFoldDB" id="A0A1Q4V0X1"/>
<organism evidence="2 3">
    <name type="scientific">Streptomyces uncialis</name>
    <dbReference type="NCBI Taxonomy" id="1048205"/>
    <lineage>
        <taxon>Bacteria</taxon>
        <taxon>Bacillati</taxon>
        <taxon>Actinomycetota</taxon>
        <taxon>Actinomycetes</taxon>
        <taxon>Kitasatosporales</taxon>
        <taxon>Streptomycetaceae</taxon>
        <taxon>Streptomyces</taxon>
    </lineage>
</organism>
<dbReference type="Proteomes" id="UP000186455">
    <property type="component" value="Unassembled WGS sequence"/>
</dbReference>
<proteinExistence type="predicted"/>
<dbReference type="EMBL" id="LFBV01000010">
    <property type="protein sequence ID" value="OKH91389.1"/>
    <property type="molecule type" value="Genomic_DNA"/>
</dbReference>
<evidence type="ECO:0000313" key="2">
    <source>
        <dbReference type="EMBL" id="OKH91389.1"/>
    </source>
</evidence>
<comment type="caution">
    <text evidence="2">The sequence shown here is derived from an EMBL/GenBank/DDBJ whole genome shotgun (WGS) entry which is preliminary data.</text>
</comment>
<keyword evidence="1" id="KW-1133">Transmembrane helix</keyword>
<evidence type="ECO:0000256" key="1">
    <source>
        <dbReference type="SAM" id="Phobius"/>
    </source>
</evidence>
<name>A0A1Q4V0X1_9ACTN</name>